<name>A0A919PJ49_9ACTN</name>
<gene>
    <name evidence="3" type="ORF">Dsi01nite_031380</name>
</gene>
<dbReference type="PANTHER" id="PTHR35176">
    <property type="entry name" value="HEME OXYGENASE HI_0854-RELATED"/>
    <property type="match status" value="1"/>
</dbReference>
<dbReference type="InterPro" id="IPR052019">
    <property type="entry name" value="F420H2_bilvrd_red/Heme_oxyg"/>
</dbReference>
<dbReference type="PANTHER" id="PTHR35176:SF11">
    <property type="entry name" value="PYRIDOXAMINE 5'-PHOSPHATE OXIDASE FAMILY PROTEIN"/>
    <property type="match status" value="1"/>
</dbReference>
<dbReference type="GO" id="GO:0016627">
    <property type="term" value="F:oxidoreductase activity, acting on the CH-CH group of donors"/>
    <property type="evidence" value="ECO:0007669"/>
    <property type="project" value="TreeGrafter"/>
</dbReference>
<dbReference type="InterPro" id="IPR019965">
    <property type="entry name" value="PPOX_F420-dep_Rv2061_put"/>
</dbReference>
<dbReference type="Gene3D" id="2.30.110.10">
    <property type="entry name" value="Electron Transport, Fmn-binding Protein, Chain A"/>
    <property type="match status" value="1"/>
</dbReference>
<evidence type="ECO:0000259" key="2">
    <source>
        <dbReference type="Pfam" id="PF01243"/>
    </source>
</evidence>
<dbReference type="AlphaFoldDB" id="A0A919PJ49"/>
<evidence type="ECO:0000313" key="4">
    <source>
        <dbReference type="Proteomes" id="UP000660611"/>
    </source>
</evidence>
<evidence type="ECO:0000313" key="3">
    <source>
        <dbReference type="EMBL" id="GIG45097.1"/>
    </source>
</evidence>
<dbReference type="RefSeq" id="WP_203846900.1">
    <property type="nucleotide sequence ID" value="NZ_BAAAVW010000009.1"/>
</dbReference>
<feature type="domain" description="Pyridoxamine 5'-phosphate oxidase N-terminal" evidence="2">
    <location>
        <begin position="9"/>
        <end position="135"/>
    </location>
</feature>
<keyword evidence="1" id="KW-0560">Oxidoreductase</keyword>
<dbReference type="GO" id="GO:0070967">
    <property type="term" value="F:coenzyme F420 binding"/>
    <property type="evidence" value="ECO:0007669"/>
    <property type="project" value="TreeGrafter"/>
</dbReference>
<dbReference type="InterPro" id="IPR011576">
    <property type="entry name" value="Pyridox_Oxase_N"/>
</dbReference>
<reference evidence="3" key="1">
    <citation type="submission" date="2021-01" db="EMBL/GenBank/DDBJ databases">
        <title>Whole genome shotgun sequence of Dactylosporangium siamense NBRC 106093.</title>
        <authorList>
            <person name="Komaki H."/>
            <person name="Tamura T."/>
        </authorList>
    </citation>
    <scope>NUCLEOTIDE SEQUENCE</scope>
    <source>
        <strain evidence="3">NBRC 106093</strain>
    </source>
</reference>
<keyword evidence="4" id="KW-1185">Reference proteome</keyword>
<dbReference type="Pfam" id="PF01243">
    <property type="entry name" value="PNPOx_N"/>
    <property type="match status" value="1"/>
</dbReference>
<dbReference type="NCBIfam" id="TIGR03666">
    <property type="entry name" value="Rv2061_F420"/>
    <property type="match status" value="1"/>
</dbReference>
<organism evidence="3 4">
    <name type="scientific">Dactylosporangium siamense</name>
    <dbReference type="NCBI Taxonomy" id="685454"/>
    <lineage>
        <taxon>Bacteria</taxon>
        <taxon>Bacillati</taxon>
        <taxon>Actinomycetota</taxon>
        <taxon>Actinomycetes</taxon>
        <taxon>Micromonosporales</taxon>
        <taxon>Micromonosporaceae</taxon>
        <taxon>Dactylosporangium</taxon>
    </lineage>
</organism>
<sequence length="135" mass="14902">MTHTHMTAAAALGAQRFVSLTTFKKNGAAVATPVWITPDGAALVVTTPAESWKVRRLRRDPRVLLVPCGRTGKVREGDRPVEGIGQIVTDPAEADRMAALVRRKYGLEHRVMMLVERLVAGRRRPRVIVRITVAE</sequence>
<dbReference type="InterPro" id="IPR012349">
    <property type="entry name" value="Split_barrel_FMN-bd"/>
</dbReference>
<evidence type="ECO:0000256" key="1">
    <source>
        <dbReference type="ARBA" id="ARBA00023002"/>
    </source>
</evidence>
<comment type="caution">
    <text evidence="3">The sequence shown here is derived from an EMBL/GenBank/DDBJ whole genome shotgun (WGS) entry which is preliminary data.</text>
</comment>
<dbReference type="Proteomes" id="UP000660611">
    <property type="component" value="Unassembled WGS sequence"/>
</dbReference>
<protein>
    <recommendedName>
        <fullName evidence="2">Pyridoxamine 5'-phosphate oxidase N-terminal domain-containing protein</fullName>
    </recommendedName>
</protein>
<dbReference type="EMBL" id="BONQ01000049">
    <property type="protein sequence ID" value="GIG45097.1"/>
    <property type="molecule type" value="Genomic_DNA"/>
</dbReference>
<proteinExistence type="predicted"/>
<dbReference type="SUPFAM" id="SSF50475">
    <property type="entry name" value="FMN-binding split barrel"/>
    <property type="match status" value="1"/>
</dbReference>
<dbReference type="GO" id="GO:0005829">
    <property type="term" value="C:cytosol"/>
    <property type="evidence" value="ECO:0007669"/>
    <property type="project" value="TreeGrafter"/>
</dbReference>
<accession>A0A919PJ49</accession>